<gene>
    <name evidence="2" type="ORF">g.2</name>
</gene>
<dbReference type="InterPro" id="IPR015943">
    <property type="entry name" value="WD40/YVTN_repeat-like_dom_sf"/>
</dbReference>
<dbReference type="InterPro" id="IPR001680">
    <property type="entry name" value="WD40_rpt"/>
</dbReference>
<dbReference type="Pfam" id="PF00400">
    <property type="entry name" value="WD40"/>
    <property type="match status" value="2"/>
</dbReference>
<dbReference type="PANTHER" id="PTHR44666">
    <property type="entry name" value="WD REPEAT-CONTAINING PROTEIN 53"/>
    <property type="match status" value="1"/>
</dbReference>
<evidence type="ECO:0000313" key="2">
    <source>
        <dbReference type="EMBL" id="JAT76287.1"/>
    </source>
</evidence>
<dbReference type="InterPro" id="IPR036322">
    <property type="entry name" value="WD40_repeat_dom_sf"/>
</dbReference>
<dbReference type="InterPro" id="IPR042453">
    <property type="entry name" value="WDR53"/>
</dbReference>
<evidence type="ECO:0000256" key="1">
    <source>
        <dbReference type="PROSITE-ProRule" id="PRU00221"/>
    </source>
</evidence>
<sequence>MIRTGRISCHSDAVLCLASCANDTLLVSGGEDHRLCFTDAAGSAPQGSLELPGDIPAVAAHPSQQHVLYAASETSIYCLDLRKALGPEAVCGSVTLNFEEVNALSLNATGGWLAAGDDAGEVRLVDLAAWRPGPAPARPQQRTLRRGHANLVTAVAFRPRSQWEVVSGGADCQLVHWDAGRLRQVSSARLQPLENGGGSPGQMLNPPMVHALAFLPGDRDRVAVARGDGHVALHRLAPVGKAPRRPPGQAAAEVGGLAEHPVLLPTWHSAAATSLACLAGPQPVLVSGGNDGRLLVHTPIPHVVGHGRKLNDLHVAGGRLYVADVSPHLSVYTPS</sequence>
<reference evidence="2" key="1">
    <citation type="submission" date="2015-08" db="EMBL/GenBank/DDBJ databases">
        <authorList>
            <person name="Babu N.S."/>
            <person name="Beckwith C.J."/>
            <person name="Beseler K.G."/>
            <person name="Brison A."/>
            <person name="Carone J.V."/>
            <person name="Caskin T.P."/>
            <person name="Diamond M."/>
            <person name="Durham M.E."/>
            <person name="Foxe J.M."/>
            <person name="Go M."/>
            <person name="Henderson B.A."/>
            <person name="Jones I.B."/>
            <person name="McGettigan J.A."/>
            <person name="Micheletti S.J."/>
            <person name="Nasrallah M.E."/>
            <person name="Ortiz D."/>
            <person name="Piller C.R."/>
            <person name="Privatt S.R."/>
            <person name="Schneider S.L."/>
            <person name="Sharp S."/>
            <person name="Smith T.C."/>
            <person name="Stanton J.D."/>
            <person name="Ullery H.E."/>
            <person name="Wilson R.J."/>
            <person name="Serrano M.G."/>
            <person name="Buck G."/>
            <person name="Lee V."/>
            <person name="Wang Y."/>
            <person name="Carvalho R."/>
            <person name="Voegtly L."/>
            <person name="Shi R."/>
            <person name="Duckworth R."/>
            <person name="Johnson A."/>
            <person name="Loviza R."/>
            <person name="Walstead R."/>
            <person name="Shah Z."/>
            <person name="Kiflezghi M."/>
            <person name="Wade K."/>
            <person name="Ball S.L."/>
            <person name="Bradley K.W."/>
            <person name="Asai D.J."/>
            <person name="Bowman C.A."/>
            <person name="Russell D.A."/>
            <person name="Pope W.H."/>
            <person name="Jacobs-Sera D."/>
            <person name="Hendrix R.W."/>
            <person name="Hatfull G.F."/>
        </authorList>
    </citation>
    <scope>NUCLEOTIDE SEQUENCE</scope>
</reference>
<name>A0A1D2AAQ9_AUXPR</name>
<proteinExistence type="predicted"/>
<protein>
    <submittedName>
        <fullName evidence="2">Uncharacterized protein</fullName>
    </submittedName>
</protein>
<organism evidence="2">
    <name type="scientific">Auxenochlorella protothecoides</name>
    <name type="common">Green microalga</name>
    <name type="synonym">Chlorella protothecoides</name>
    <dbReference type="NCBI Taxonomy" id="3075"/>
    <lineage>
        <taxon>Eukaryota</taxon>
        <taxon>Viridiplantae</taxon>
        <taxon>Chlorophyta</taxon>
        <taxon>core chlorophytes</taxon>
        <taxon>Trebouxiophyceae</taxon>
        <taxon>Chlorellales</taxon>
        <taxon>Chlorellaceae</taxon>
        <taxon>Auxenochlorella</taxon>
    </lineage>
</organism>
<dbReference type="EMBL" id="GDKF01002335">
    <property type="protein sequence ID" value="JAT76287.1"/>
    <property type="molecule type" value="Transcribed_RNA"/>
</dbReference>
<dbReference type="SMART" id="SM00320">
    <property type="entry name" value="WD40"/>
    <property type="match status" value="5"/>
</dbReference>
<dbReference type="Gene3D" id="2.130.10.10">
    <property type="entry name" value="YVTN repeat-like/Quinoprotein amine dehydrogenase"/>
    <property type="match status" value="2"/>
</dbReference>
<accession>A0A1D2AAQ9</accession>
<dbReference type="PROSITE" id="PS50082">
    <property type="entry name" value="WD_REPEATS_2"/>
    <property type="match status" value="1"/>
</dbReference>
<keyword evidence="1" id="KW-0853">WD repeat</keyword>
<feature type="repeat" description="WD" evidence="1">
    <location>
        <begin position="145"/>
        <end position="187"/>
    </location>
</feature>
<dbReference type="AlphaFoldDB" id="A0A1D2AAQ9"/>
<dbReference type="SUPFAM" id="SSF50978">
    <property type="entry name" value="WD40 repeat-like"/>
    <property type="match status" value="1"/>
</dbReference>
<dbReference type="PANTHER" id="PTHR44666:SF1">
    <property type="entry name" value="WD REPEAT-CONTAINING PROTEIN 53"/>
    <property type="match status" value="1"/>
</dbReference>